<comment type="caution">
    <text evidence="1">The sequence shown here is derived from an EMBL/GenBank/DDBJ whole genome shotgun (WGS) entry which is preliminary data.</text>
</comment>
<accession>A0ABR2IXU1</accession>
<organism evidence="1 2">
    <name type="scientific">Tritrichomonas musculus</name>
    <dbReference type="NCBI Taxonomy" id="1915356"/>
    <lineage>
        <taxon>Eukaryota</taxon>
        <taxon>Metamonada</taxon>
        <taxon>Parabasalia</taxon>
        <taxon>Tritrichomonadida</taxon>
        <taxon>Tritrichomonadidae</taxon>
        <taxon>Tritrichomonas</taxon>
    </lineage>
</organism>
<evidence type="ECO:0000313" key="2">
    <source>
        <dbReference type="Proteomes" id="UP001470230"/>
    </source>
</evidence>
<gene>
    <name evidence="1" type="ORF">M9Y10_008314</name>
</gene>
<name>A0ABR2IXU1_9EUKA</name>
<keyword evidence="2" id="KW-1185">Reference proteome</keyword>
<protein>
    <submittedName>
        <fullName evidence="1">Uncharacterized protein</fullName>
    </submittedName>
</protein>
<dbReference type="Proteomes" id="UP001470230">
    <property type="component" value="Unassembled WGS sequence"/>
</dbReference>
<dbReference type="EMBL" id="JAPFFF010000014">
    <property type="protein sequence ID" value="KAK8870432.1"/>
    <property type="molecule type" value="Genomic_DNA"/>
</dbReference>
<reference evidence="1 2" key="1">
    <citation type="submission" date="2024-04" db="EMBL/GenBank/DDBJ databases">
        <title>Tritrichomonas musculus Genome.</title>
        <authorList>
            <person name="Alves-Ferreira E."/>
            <person name="Grigg M."/>
            <person name="Lorenzi H."/>
            <person name="Galac M."/>
        </authorList>
    </citation>
    <scope>NUCLEOTIDE SEQUENCE [LARGE SCALE GENOMIC DNA]</scope>
    <source>
        <strain evidence="1 2">EAF2021</strain>
    </source>
</reference>
<evidence type="ECO:0000313" key="1">
    <source>
        <dbReference type="EMBL" id="KAK8870432.1"/>
    </source>
</evidence>
<sequence length="109" mass="13277">MGFRIAKILQSKTYYEYLIIRKEVLAELYEYEIIIEKSPLIDQNRFDKINDLKIMLELPEDIEEGRFGADIMESNYFFTKWDNWERRKYHIPRCSNHCEGLHGKYYIVS</sequence>
<proteinExistence type="predicted"/>